<reference evidence="1" key="1">
    <citation type="submission" date="2023-10" db="EMBL/GenBank/DDBJ databases">
        <title>Genome assembly of Pristionchus species.</title>
        <authorList>
            <person name="Yoshida K."/>
            <person name="Sommer R.J."/>
        </authorList>
    </citation>
    <scope>NUCLEOTIDE SEQUENCE</scope>
    <source>
        <strain evidence="1">RS0144</strain>
    </source>
</reference>
<dbReference type="AlphaFoldDB" id="A0AAV5UB56"/>
<gene>
    <name evidence="1" type="ORF">PENTCL1PPCAC_25885</name>
</gene>
<dbReference type="Proteomes" id="UP001432027">
    <property type="component" value="Unassembled WGS sequence"/>
</dbReference>
<evidence type="ECO:0000313" key="1">
    <source>
        <dbReference type="EMBL" id="GMT03711.1"/>
    </source>
</evidence>
<keyword evidence="2" id="KW-1185">Reference proteome</keyword>
<evidence type="ECO:0000313" key="2">
    <source>
        <dbReference type="Proteomes" id="UP001432027"/>
    </source>
</evidence>
<feature type="non-terminal residue" evidence="1">
    <location>
        <position position="110"/>
    </location>
</feature>
<sequence length="110" mass="11915">SVSPLTLWQLEEGLLSKSEDGQPVATCVVSEEEGLVVTEQCPITPGFGPRSVACMSIWRGSLIIKRGCHSGQDVSLEDQCRKESCVSSDLSKPVNFCCCFGPLCNQKYAE</sequence>
<comment type="caution">
    <text evidence="1">The sequence shown here is derived from an EMBL/GenBank/DDBJ whole genome shotgun (WGS) entry which is preliminary data.</text>
</comment>
<dbReference type="InterPro" id="IPR045860">
    <property type="entry name" value="Snake_toxin-like_sf"/>
</dbReference>
<feature type="non-terminal residue" evidence="1">
    <location>
        <position position="1"/>
    </location>
</feature>
<name>A0AAV5UB56_9BILA</name>
<dbReference type="EMBL" id="BTSX01000006">
    <property type="protein sequence ID" value="GMT03711.1"/>
    <property type="molecule type" value="Genomic_DNA"/>
</dbReference>
<evidence type="ECO:0008006" key="3">
    <source>
        <dbReference type="Google" id="ProtNLM"/>
    </source>
</evidence>
<dbReference type="SUPFAM" id="SSF57302">
    <property type="entry name" value="Snake toxin-like"/>
    <property type="match status" value="1"/>
</dbReference>
<proteinExistence type="predicted"/>
<accession>A0AAV5UB56</accession>
<organism evidence="1 2">
    <name type="scientific">Pristionchus entomophagus</name>
    <dbReference type="NCBI Taxonomy" id="358040"/>
    <lineage>
        <taxon>Eukaryota</taxon>
        <taxon>Metazoa</taxon>
        <taxon>Ecdysozoa</taxon>
        <taxon>Nematoda</taxon>
        <taxon>Chromadorea</taxon>
        <taxon>Rhabditida</taxon>
        <taxon>Rhabditina</taxon>
        <taxon>Diplogasteromorpha</taxon>
        <taxon>Diplogasteroidea</taxon>
        <taxon>Neodiplogasteridae</taxon>
        <taxon>Pristionchus</taxon>
    </lineage>
</organism>
<protein>
    <recommendedName>
        <fullName evidence="3">Activin types I and II receptor domain-containing protein</fullName>
    </recommendedName>
</protein>
<dbReference type="Gene3D" id="2.10.60.10">
    <property type="entry name" value="CD59"/>
    <property type="match status" value="1"/>
</dbReference>